<feature type="region of interest" description="Domain I, interacts with DnaA modulators" evidence="8">
    <location>
        <begin position="1"/>
        <end position="92"/>
    </location>
</feature>
<evidence type="ECO:0000256" key="8">
    <source>
        <dbReference type="HAMAP-Rule" id="MF_00377"/>
    </source>
</evidence>
<reference evidence="14 15" key="1">
    <citation type="submission" date="2021-03" db="EMBL/GenBank/DDBJ databases">
        <title>Muricauda lutimaris sp. nov. and Muricauda ruestringensis sp. nov, two marine members of the Flavobacteriaceae isolated from deep sea sediments of Western Pacific.</title>
        <authorList>
            <person name="Zhao S."/>
            <person name="Liu R."/>
        </authorList>
    </citation>
    <scope>NUCLEOTIDE SEQUENCE [LARGE SCALE GENOMIC DNA]</scope>
    <source>
        <strain evidence="14 15">BC31-3-A3</strain>
    </source>
</reference>
<dbReference type="SUPFAM" id="SSF52540">
    <property type="entry name" value="P-loop containing nucleoside triphosphate hydrolases"/>
    <property type="match status" value="1"/>
</dbReference>
<protein>
    <recommendedName>
        <fullName evidence="8 9">Chromosomal replication initiator protein DnaA</fullName>
    </recommendedName>
</protein>
<comment type="caution">
    <text evidence="8">Lacks conserved residue(s) required for the propagation of feature annotation.</text>
</comment>
<dbReference type="SMART" id="SM00760">
    <property type="entry name" value="Bac_DnaA_C"/>
    <property type="match status" value="1"/>
</dbReference>
<keyword evidence="2 8" id="KW-0963">Cytoplasm</keyword>
<dbReference type="InterPro" id="IPR003593">
    <property type="entry name" value="AAA+_ATPase"/>
</dbReference>
<evidence type="ECO:0000256" key="11">
    <source>
        <dbReference type="RuleBase" id="RU004227"/>
    </source>
</evidence>
<keyword evidence="3 8" id="KW-0235">DNA replication</keyword>
<feature type="domain" description="Chromosomal replication initiator DnaA C-terminal" evidence="13">
    <location>
        <begin position="383"/>
        <end position="452"/>
    </location>
</feature>
<dbReference type="SMART" id="SM00382">
    <property type="entry name" value="AAA"/>
    <property type="match status" value="1"/>
</dbReference>
<evidence type="ECO:0000256" key="7">
    <source>
        <dbReference type="ARBA" id="ARBA00023125"/>
    </source>
</evidence>
<proteinExistence type="inferred from homology"/>
<feature type="binding site" evidence="8">
    <location>
        <position position="186"/>
    </location>
    <ligand>
        <name>ATP</name>
        <dbReference type="ChEBI" id="CHEBI:30616"/>
    </ligand>
</feature>
<dbReference type="InterPro" id="IPR013159">
    <property type="entry name" value="DnaA_C"/>
</dbReference>
<keyword evidence="4 8" id="KW-0547">Nucleotide-binding</keyword>
<evidence type="ECO:0000256" key="4">
    <source>
        <dbReference type="ARBA" id="ARBA00022741"/>
    </source>
</evidence>
<feature type="binding site" evidence="8">
    <location>
        <position position="187"/>
    </location>
    <ligand>
        <name>ATP</name>
        <dbReference type="ChEBI" id="CHEBI:30616"/>
    </ligand>
</feature>
<evidence type="ECO:0000256" key="10">
    <source>
        <dbReference type="RuleBase" id="RU000577"/>
    </source>
</evidence>
<comment type="function">
    <text evidence="8 10">Plays an essential role in the initiation and regulation of chromosomal replication. ATP-DnaA binds to the origin of replication (oriC) to initiate formation of the DNA replication initiation complex once per cell cycle. Binds the DnaA box (a 9 base pair repeat at the origin) and separates the double-stranded (ds)DNA. Forms a right-handed helical filament on oriC DNA; dsDNA binds to the exterior of the filament while single-stranded (ss)DNA is stabiized in the filament's interior. The ATP-DnaA-oriC complex binds and stabilizes one strand of the AT-rich DNA unwinding element (DUE), permitting loading of DNA polymerase. After initiation quickly degrades to an ADP-DnaA complex that is not apt for DNA replication. Binds acidic phospholipids.</text>
</comment>
<dbReference type="PANTHER" id="PTHR30050">
    <property type="entry name" value="CHROMOSOMAL REPLICATION INITIATOR PROTEIN DNAA"/>
    <property type="match status" value="1"/>
</dbReference>
<dbReference type="Pfam" id="PF08299">
    <property type="entry name" value="Bac_DnaA_C"/>
    <property type="match status" value="1"/>
</dbReference>
<evidence type="ECO:0000256" key="1">
    <source>
        <dbReference type="ARBA" id="ARBA00006583"/>
    </source>
</evidence>
<dbReference type="Gene3D" id="1.10.8.60">
    <property type="match status" value="1"/>
</dbReference>
<keyword evidence="6 8" id="KW-0446">Lipid-binding</keyword>
<feature type="domain" description="AAA+ ATPase" evidence="12">
    <location>
        <begin position="172"/>
        <end position="302"/>
    </location>
</feature>
<dbReference type="InterPro" id="IPR013317">
    <property type="entry name" value="DnaA_dom"/>
</dbReference>
<accession>A0ABS3FDL9</accession>
<organism evidence="14 15">
    <name type="scientific">Flagellimonas profundi</name>
    <dbReference type="NCBI Taxonomy" id="2915620"/>
    <lineage>
        <taxon>Bacteria</taxon>
        <taxon>Pseudomonadati</taxon>
        <taxon>Bacteroidota</taxon>
        <taxon>Flavobacteriia</taxon>
        <taxon>Flavobacteriales</taxon>
        <taxon>Flavobacteriaceae</taxon>
        <taxon>Flagellimonas</taxon>
    </lineage>
</organism>
<comment type="similarity">
    <text evidence="1 8 11">Belongs to the DnaA family.</text>
</comment>
<dbReference type="PRINTS" id="PR00051">
    <property type="entry name" value="DNAA"/>
</dbReference>
<gene>
    <name evidence="8 14" type="primary">dnaA</name>
    <name evidence="14" type="ORF">J0654_06305</name>
</gene>
<dbReference type="Pfam" id="PF11638">
    <property type="entry name" value="DnaA_N"/>
    <property type="match status" value="1"/>
</dbReference>
<evidence type="ECO:0000256" key="2">
    <source>
        <dbReference type="ARBA" id="ARBA00022490"/>
    </source>
</evidence>
<comment type="subunit">
    <text evidence="8">Oligomerizes as a right-handed, spiral filament on DNA at oriC.</text>
</comment>
<evidence type="ECO:0000313" key="14">
    <source>
        <dbReference type="EMBL" id="MBO0341248.1"/>
    </source>
</evidence>
<dbReference type="InterPro" id="IPR010921">
    <property type="entry name" value="Trp_repressor/repl_initiator"/>
</dbReference>
<keyword evidence="5 8" id="KW-0067">ATP-binding</keyword>
<keyword evidence="15" id="KW-1185">Reference proteome</keyword>
<dbReference type="InterPro" id="IPR027417">
    <property type="entry name" value="P-loop_NTPase"/>
</dbReference>
<comment type="domain">
    <text evidence="8">Domain I is involved in oligomerization and binding regulators, domain II is flexibile and of varying length in different bacteria, domain III forms the AAA+ region, while domain IV binds dsDNA.</text>
</comment>
<dbReference type="InterPro" id="IPR001957">
    <property type="entry name" value="Chromosome_initiator_DnaA"/>
</dbReference>
<comment type="subcellular location">
    <subcellularLocation>
        <location evidence="8">Cytoplasm</location>
    </subcellularLocation>
</comment>
<evidence type="ECO:0000256" key="6">
    <source>
        <dbReference type="ARBA" id="ARBA00023121"/>
    </source>
</evidence>
<dbReference type="InterPro" id="IPR018312">
    <property type="entry name" value="Chromosome_initiator_DnaA_CS"/>
</dbReference>
<feature type="binding site" evidence="8">
    <location>
        <position position="185"/>
    </location>
    <ligand>
        <name>ATP</name>
        <dbReference type="ChEBI" id="CHEBI:30616"/>
    </ligand>
</feature>
<dbReference type="SUPFAM" id="SSF48295">
    <property type="entry name" value="TrpR-like"/>
    <property type="match status" value="1"/>
</dbReference>
<dbReference type="NCBIfam" id="TIGR00362">
    <property type="entry name" value="DnaA"/>
    <property type="match status" value="1"/>
</dbReference>
<dbReference type="Proteomes" id="UP000664807">
    <property type="component" value="Unassembled WGS sequence"/>
</dbReference>
<dbReference type="Gene3D" id="3.40.50.300">
    <property type="entry name" value="P-loop containing nucleotide triphosphate hydrolases"/>
    <property type="match status" value="1"/>
</dbReference>
<dbReference type="EMBL" id="JAFLNM010000001">
    <property type="protein sequence ID" value="MBO0341248.1"/>
    <property type="molecule type" value="Genomic_DNA"/>
</dbReference>
<keyword evidence="7 8" id="KW-0238">DNA-binding</keyword>
<dbReference type="CDD" id="cd06571">
    <property type="entry name" value="Bac_DnaA_C"/>
    <property type="match status" value="1"/>
</dbReference>
<dbReference type="InterPro" id="IPR020591">
    <property type="entry name" value="Chromosome_initiator_DnaA-like"/>
</dbReference>
<dbReference type="Gene3D" id="1.10.1750.10">
    <property type="match status" value="1"/>
</dbReference>
<sequence length="474" mass="54056">MSATANSVWKNCLAFIQDNIQPQAFKTWFEPIKPIKLTDKALSIQVPSKFFYEWLEEHYVKLLKVALTRELGTNAKLIYVIKMENKYGNKEPFTEQIPSSNRTAVGPQELDVPITSKSPELKNPFVIPGIRNIKIESQLNPNYNFDNFLEGDSNRLARSAGMAVANKPGGTSFNPLLVFGGVGLGKTHLAHAIGVEIKDKYPEKTVLYISAEKFTQQYIESVKKNTRNDFIHFYQLIDVLIIDDVQFLSGKSGTQDVFFHIFNHLHQNGKQVILTSDKAPVDMQDIEQRLLSRFKWGLSAELQSPDYETRVSILKNKLYRDGVEMPEEIVDHVAKNIKTNIRELEGAIISLIAQSSFNKREVTLELAQQVVEKFVKNTKREVSIDYIQKVVSDYFEMDVATLQSKTRKRHIVQARQLAMFFAKKFTKASLASIGSQIGKRDHATVLHACKTVDNLAETDKQFRKYIEDLNKKFS</sequence>
<dbReference type="Gene3D" id="3.30.300.180">
    <property type="match status" value="1"/>
</dbReference>
<feature type="region of interest" description="Domain IV, binds dsDNA" evidence="8">
    <location>
        <begin position="356"/>
        <end position="474"/>
    </location>
</feature>
<dbReference type="CDD" id="cd00009">
    <property type="entry name" value="AAA"/>
    <property type="match status" value="1"/>
</dbReference>
<evidence type="ECO:0000259" key="12">
    <source>
        <dbReference type="SMART" id="SM00382"/>
    </source>
</evidence>
<dbReference type="RefSeq" id="WP_207026839.1">
    <property type="nucleotide sequence ID" value="NZ_JAFLNM010000001.1"/>
</dbReference>
<dbReference type="Pfam" id="PF00308">
    <property type="entry name" value="Bac_DnaA"/>
    <property type="match status" value="1"/>
</dbReference>
<dbReference type="InterPro" id="IPR024633">
    <property type="entry name" value="DnaA_N_dom"/>
</dbReference>
<evidence type="ECO:0000256" key="5">
    <source>
        <dbReference type="ARBA" id="ARBA00022840"/>
    </source>
</evidence>
<evidence type="ECO:0000259" key="13">
    <source>
        <dbReference type="SMART" id="SM00760"/>
    </source>
</evidence>
<comment type="caution">
    <text evidence="14">The sequence shown here is derived from an EMBL/GenBank/DDBJ whole genome shotgun (WGS) entry which is preliminary data.</text>
</comment>
<evidence type="ECO:0000256" key="3">
    <source>
        <dbReference type="ARBA" id="ARBA00022705"/>
    </source>
</evidence>
<feature type="binding site" evidence="8">
    <location>
        <position position="183"/>
    </location>
    <ligand>
        <name>ATP</name>
        <dbReference type="ChEBI" id="CHEBI:30616"/>
    </ligand>
</feature>
<dbReference type="PROSITE" id="PS01008">
    <property type="entry name" value="DNAA"/>
    <property type="match status" value="1"/>
</dbReference>
<evidence type="ECO:0000313" key="15">
    <source>
        <dbReference type="Proteomes" id="UP000664807"/>
    </source>
</evidence>
<dbReference type="HAMAP" id="MF_00377">
    <property type="entry name" value="DnaA_bact"/>
    <property type="match status" value="1"/>
</dbReference>
<dbReference type="PANTHER" id="PTHR30050:SF2">
    <property type="entry name" value="CHROMOSOMAL REPLICATION INITIATOR PROTEIN DNAA"/>
    <property type="match status" value="1"/>
</dbReference>
<dbReference type="InterPro" id="IPR038454">
    <property type="entry name" value="DnaA_N_sf"/>
</dbReference>
<name>A0ABS3FDL9_9FLAO</name>
<evidence type="ECO:0000256" key="9">
    <source>
        <dbReference type="NCBIfam" id="TIGR00362"/>
    </source>
</evidence>